<dbReference type="SUPFAM" id="SSF81891">
    <property type="entry name" value="Poly A polymerase C-terminal region-like"/>
    <property type="match status" value="1"/>
</dbReference>
<dbReference type="HOGENOM" id="CLU_015961_3_1_9"/>
<feature type="domain" description="Poly A polymerase head" evidence="10">
    <location>
        <begin position="26"/>
        <end position="149"/>
    </location>
</feature>
<reference evidence="13 14" key="1">
    <citation type="submission" date="2011-08" db="EMBL/GenBank/DDBJ databases">
        <title>The Genome Sequence of Eubacteriaceae bacterium ACC19a.</title>
        <authorList>
            <consortium name="The Broad Institute Genome Sequencing Platform"/>
            <person name="Earl A."/>
            <person name="Ward D."/>
            <person name="Feldgarden M."/>
            <person name="Gevers D."/>
            <person name="Sizova M."/>
            <person name="Hazen A."/>
            <person name="Epstein S."/>
            <person name="Young S.K."/>
            <person name="Zeng Q."/>
            <person name="Gargeya S."/>
            <person name="Fitzgerald M."/>
            <person name="Haas B."/>
            <person name="Abouelleil A."/>
            <person name="Alvarado L."/>
            <person name="Arachchi H.M."/>
            <person name="Berlin A."/>
            <person name="Brown A."/>
            <person name="Chapman S.B."/>
            <person name="Chen Z."/>
            <person name="Dunbar C."/>
            <person name="Freedman E."/>
            <person name="Gearin G."/>
            <person name="Gellesch M."/>
            <person name="Goldberg J."/>
            <person name="Griggs A."/>
            <person name="Gujja S."/>
            <person name="Heiman D."/>
            <person name="Howarth C."/>
            <person name="Larson L."/>
            <person name="Lui A."/>
            <person name="MacDonald P.J.P."/>
            <person name="Montmayeur A."/>
            <person name="Murphy C."/>
            <person name="Neiman D."/>
            <person name="Pearson M."/>
            <person name="Priest M."/>
            <person name="Roberts A."/>
            <person name="Saif S."/>
            <person name="Shea T."/>
            <person name="Shenoy N."/>
            <person name="Sisk P."/>
            <person name="Stolte C."/>
            <person name="Sykes S."/>
            <person name="Wortman J."/>
            <person name="Nusbaum C."/>
            <person name="Birren B."/>
        </authorList>
    </citation>
    <scope>NUCLEOTIDE SEQUENCE [LARGE SCALE GENOMIC DNA]</scope>
    <source>
        <strain evidence="13 14">ACC19a</strain>
    </source>
</reference>
<sequence>MNTKNFTMQKNAKIIISALKNHSYDAYIVGGYLRDMMLGKRVNDIDIATDALPDEVTKIFKDKYIVAHTGIKYGTVTVIIDNVPIEITTYRSESNYLDGRHPQKINFEKDIKYDLSRRDFTINAMAYNDDVGLIDIFNSKFDLENKIIRCVGNPRKRFKEDKLRMLRAIRFASQLNFEIEQNTFDAIKSLSHTINDISIERMNVELTKMLLTEKPSKAFILMYETGLLKHILPVIDDMYGYDQQNPYHQYDLFFHTMSVLDNVKNDIILRLSALFHDTGKLYTKTVDENGIAHFYGHNKISKEIAVKYLKKLRYPNNIINIVSLLVEKHMIAPDTITPKGIRRLISYIGKENINYLVEIQKADSMSTTIGDNDIFEKKVKQVLDEENIFTKKDLALNGNDIKKLGYTGKEIGEILNYLMEIVLDEPRLNTKEILLQKIKDMQ</sequence>
<keyword evidence="4" id="KW-0548">Nucleotidyltransferase</keyword>
<evidence type="ECO:0000256" key="6">
    <source>
        <dbReference type="ARBA" id="ARBA00022741"/>
    </source>
</evidence>
<dbReference type="InterPro" id="IPR002646">
    <property type="entry name" value="PolA_pol_head_dom"/>
</dbReference>
<dbReference type="Pfam" id="PF12627">
    <property type="entry name" value="PolyA_pol_RNAbd"/>
    <property type="match status" value="1"/>
</dbReference>
<dbReference type="Gene3D" id="1.10.3090.10">
    <property type="entry name" value="cca-adding enzyme, domain 2"/>
    <property type="match status" value="1"/>
</dbReference>
<dbReference type="GO" id="GO:0000049">
    <property type="term" value="F:tRNA binding"/>
    <property type="evidence" value="ECO:0007669"/>
    <property type="project" value="TreeGrafter"/>
</dbReference>
<evidence type="ECO:0000256" key="9">
    <source>
        <dbReference type="RuleBase" id="RU003953"/>
    </source>
</evidence>
<dbReference type="GO" id="GO:0016779">
    <property type="term" value="F:nucleotidyltransferase activity"/>
    <property type="evidence" value="ECO:0007669"/>
    <property type="project" value="UniProtKB-KW"/>
</dbReference>
<evidence type="ECO:0000259" key="10">
    <source>
        <dbReference type="Pfam" id="PF01743"/>
    </source>
</evidence>
<evidence type="ECO:0000259" key="12">
    <source>
        <dbReference type="Pfam" id="PF13735"/>
    </source>
</evidence>
<evidence type="ECO:0008006" key="15">
    <source>
        <dbReference type="Google" id="ProtNLM"/>
    </source>
</evidence>
<keyword evidence="5" id="KW-0479">Metal-binding</keyword>
<dbReference type="Gene3D" id="3.30.460.10">
    <property type="entry name" value="Beta Polymerase, domain 2"/>
    <property type="match status" value="1"/>
</dbReference>
<evidence type="ECO:0000313" key="13">
    <source>
        <dbReference type="EMBL" id="EHL15069.1"/>
    </source>
</evidence>
<name>G9X0R6_9FIRM</name>
<proteinExistence type="inferred from homology"/>
<evidence type="ECO:0000256" key="5">
    <source>
        <dbReference type="ARBA" id="ARBA00022723"/>
    </source>
</evidence>
<keyword evidence="8 9" id="KW-0694">RNA-binding</keyword>
<dbReference type="Proteomes" id="UP000006437">
    <property type="component" value="Unassembled WGS sequence"/>
</dbReference>
<keyword evidence="3" id="KW-0819">tRNA processing</keyword>
<dbReference type="EMBL" id="AFZE01000016">
    <property type="protein sequence ID" value="EHL15069.1"/>
    <property type="molecule type" value="Genomic_DNA"/>
</dbReference>
<evidence type="ECO:0000256" key="8">
    <source>
        <dbReference type="ARBA" id="ARBA00022884"/>
    </source>
</evidence>
<dbReference type="PANTHER" id="PTHR46173">
    <property type="entry name" value="CCA TRNA NUCLEOTIDYLTRANSFERASE 1, MITOCHONDRIAL"/>
    <property type="match status" value="1"/>
</dbReference>
<evidence type="ECO:0000259" key="11">
    <source>
        <dbReference type="Pfam" id="PF12627"/>
    </source>
</evidence>
<dbReference type="PATRIC" id="fig|796937.3.peg.1214"/>
<dbReference type="GO" id="GO:0008033">
    <property type="term" value="P:tRNA processing"/>
    <property type="evidence" value="ECO:0007669"/>
    <property type="project" value="UniProtKB-KW"/>
</dbReference>
<dbReference type="InterPro" id="IPR032828">
    <property type="entry name" value="PolyA_RNA-bd"/>
</dbReference>
<dbReference type="CDD" id="cd00077">
    <property type="entry name" value="HDc"/>
    <property type="match status" value="1"/>
</dbReference>
<dbReference type="InterPro" id="IPR050264">
    <property type="entry name" value="Bact_CCA-adding_enz_type3_sf"/>
</dbReference>
<keyword evidence="2 9" id="KW-0808">Transferase</keyword>
<comment type="cofactor">
    <cofactor evidence="1">
        <name>Mg(2+)</name>
        <dbReference type="ChEBI" id="CHEBI:18420"/>
    </cofactor>
</comment>
<evidence type="ECO:0000256" key="4">
    <source>
        <dbReference type="ARBA" id="ARBA00022695"/>
    </source>
</evidence>
<dbReference type="InterPro" id="IPR032810">
    <property type="entry name" value="CCA-adding_enz_C"/>
</dbReference>
<dbReference type="Pfam" id="PF13735">
    <property type="entry name" value="tRNA_NucTran2_2"/>
    <property type="match status" value="1"/>
</dbReference>
<dbReference type="Pfam" id="PF01743">
    <property type="entry name" value="PolyA_pol"/>
    <property type="match status" value="1"/>
</dbReference>
<dbReference type="InterPro" id="IPR003607">
    <property type="entry name" value="HD/PDEase_dom"/>
</dbReference>
<organism evidence="13 14">
    <name type="scientific">Peptoanaerobacter stomatis</name>
    <dbReference type="NCBI Taxonomy" id="796937"/>
    <lineage>
        <taxon>Bacteria</taxon>
        <taxon>Bacillati</taxon>
        <taxon>Bacillota</taxon>
        <taxon>Clostridia</taxon>
        <taxon>Peptostreptococcales</taxon>
        <taxon>Filifactoraceae</taxon>
        <taxon>Peptoanaerobacter</taxon>
    </lineage>
</organism>
<dbReference type="InterPro" id="IPR043519">
    <property type="entry name" value="NT_sf"/>
</dbReference>
<dbReference type="AlphaFoldDB" id="G9X0R6"/>
<protein>
    <recommendedName>
        <fullName evidence="15">tRNA nucleotidyltransferase/poly(A) polymerase family protein</fullName>
    </recommendedName>
</protein>
<dbReference type="GO" id="GO:0000166">
    <property type="term" value="F:nucleotide binding"/>
    <property type="evidence" value="ECO:0007669"/>
    <property type="project" value="UniProtKB-KW"/>
</dbReference>
<accession>G9X0R6</accession>
<feature type="domain" description="tRNA nucleotidyltransferase/poly(A) polymerase RNA and SrmB- binding" evidence="11">
    <location>
        <begin position="176"/>
        <end position="237"/>
    </location>
</feature>
<evidence type="ECO:0000256" key="7">
    <source>
        <dbReference type="ARBA" id="ARBA00022842"/>
    </source>
</evidence>
<dbReference type="PANTHER" id="PTHR46173:SF1">
    <property type="entry name" value="CCA TRNA NUCLEOTIDYLTRANSFERASE 1, MITOCHONDRIAL"/>
    <property type="match status" value="1"/>
</dbReference>
<comment type="caution">
    <text evidence="13">The sequence shown here is derived from an EMBL/GenBank/DDBJ whole genome shotgun (WGS) entry which is preliminary data.</text>
</comment>
<keyword evidence="7" id="KW-0460">Magnesium</keyword>
<evidence type="ECO:0000256" key="2">
    <source>
        <dbReference type="ARBA" id="ARBA00022679"/>
    </source>
</evidence>
<evidence type="ECO:0000313" key="14">
    <source>
        <dbReference type="Proteomes" id="UP000006437"/>
    </source>
</evidence>
<gene>
    <name evidence="13" type="ORF">HMPREF9629_02002</name>
</gene>
<dbReference type="SUPFAM" id="SSF81301">
    <property type="entry name" value="Nucleotidyltransferase"/>
    <property type="match status" value="1"/>
</dbReference>
<dbReference type="Gene3D" id="1.10.246.80">
    <property type="match status" value="1"/>
</dbReference>
<evidence type="ECO:0000256" key="3">
    <source>
        <dbReference type="ARBA" id="ARBA00022694"/>
    </source>
</evidence>
<feature type="domain" description="CCA-adding enzyme C-terminal" evidence="12">
    <location>
        <begin position="288"/>
        <end position="437"/>
    </location>
</feature>
<dbReference type="GO" id="GO:0046872">
    <property type="term" value="F:metal ion binding"/>
    <property type="evidence" value="ECO:0007669"/>
    <property type="project" value="UniProtKB-KW"/>
</dbReference>
<dbReference type="BioCyc" id="EBAC796937-HMP:GMGH-2010-MONOMER"/>
<comment type="similarity">
    <text evidence="9">Belongs to the tRNA nucleotidyltransferase/poly(A) polymerase family.</text>
</comment>
<dbReference type="RefSeq" id="WP_009526218.1">
    <property type="nucleotide sequence ID" value="NZ_JH414564.1"/>
</dbReference>
<keyword evidence="6" id="KW-0547">Nucleotide-binding</keyword>
<evidence type="ECO:0000256" key="1">
    <source>
        <dbReference type="ARBA" id="ARBA00001946"/>
    </source>
</evidence>
<dbReference type="CDD" id="cd05398">
    <property type="entry name" value="NT_ClassII-CCAase"/>
    <property type="match status" value="1"/>
</dbReference>